<dbReference type="CDD" id="cd04301">
    <property type="entry name" value="NAT_SF"/>
    <property type="match status" value="1"/>
</dbReference>
<sequence length="163" mass="18712">MDHNTEVTLTHFSTEHLDHLNSFQLPKEQEKFTALPKDVLEVTENQYRIVLLSNEKPVGYFLLHSTKRVMEYTDNPHAMLLTAFSINYLYQGKGIAKKGMILLEDFVKKEFPTCNEIILAVNHKNIPAQKLYAKVGFQDTGRRKVGPIGEQFIMSLDVNEDLS</sequence>
<dbReference type="OrthoDB" id="66776at2"/>
<dbReference type="Proteomes" id="UP000321363">
    <property type="component" value="Unassembled WGS sequence"/>
</dbReference>
<keyword evidence="3" id="KW-1185">Reference proteome</keyword>
<dbReference type="GO" id="GO:0016747">
    <property type="term" value="F:acyltransferase activity, transferring groups other than amino-acyl groups"/>
    <property type="evidence" value="ECO:0007669"/>
    <property type="project" value="InterPro"/>
</dbReference>
<proteinExistence type="predicted"/>
<name>A0A5C6VKI6_9BACI</name>
<keyword evidence="2" id="KW-0808">Transferase</keyword>
<dbReference type="InterPro" id="IPR000182">
    <property type="entry name" value="GNAT_dom"/>
</dbReference>
<evidence type="ECO:0000313" key="3">
    <source>
        <dbReference type="Proteomes" id="UP000321363"/>
    </source>
</evidence>
<evidence type="ECO:0000313" key="2">
    <source>
        <dbReference type="EMBL" id="TXC86062.1"/>
    </source>
</evidence>
<organism evidence="2 3">
    <name type="scientific">Metabacillus litoralis</name>
    <dbReference type="NCBI Taxonomy" id="152268"/>
    <lineage>
        <taxon>Bacteria</taxon>
        <taxon>Bacillati</taxon>
        <taxon>Bacillota</taxon>
        <taxon>Bacilli</taxon>
        <taxon>Bacillales</taxon>
        <taxon>Bacillaceae</taxon>
        <taxon>Metabacillus</taxon>
    </lineage>
</organism>
<dbReference type="AlphaFoldDB" id="A0A5C6VKI6"/>
<dbReference type="Pfam" id="PF00583">
    <property type="entry name" value="Acetyltransf_1"/>
    <property type="match status" value="1"/>
</dbReference>
<dbReference type="EMBL" id="VOQF01000013">
    <property type="protein sequence ID" value="TXC86062.1"/>
    <property type="molecule type" value="Genomic_DNA"/>
</dbReference>
<feature type="domain" description="N-acetyltransferase" evidence="1">
    <location>
        <begin position="7"/>
        <end position="159"/>
    </location>
</feature>
<comment type="caution">
    <text evidence="2">The sequence shown here is derived from an EMBL/GenBank/DDBJ whole genome shotgun (WGS) entry which is preliminary data.</text>
</comment>
<accession>A0A5C6VKI6</accession>
<dbReference type="PROSITE" id="PS51186">
    <property type="entry name" value="GNAT"/>
    <property type="match status" value="1"/>
</dbReference>
<gene>
    <name evidence="2" type="ORF">FS935_18630</name>
</gene>
<protein>
    <submittedName>
        <fullName evidence="2">GNAT family N-acetyltransferase</fullName>
    </submittedName>
</protein>
<dbReference type="RefSeq" id="WP_146950153.1">
    <property type="nucleotide sequence ID" value="NZ_VOQF01000013.1"/>
</dbReference>
<evidence type="ECO:0000259" key="1">
    <source>
        <dbReference type="PROSITE" id="PS51186"/>
    </source>
</evidence>
<dbReference type="InterPro" id="IPR016181">
    <property type="entry name" value="Acyl_CoA_acyltransferase"/>
</dbReference>
<dbReference type="SUPFAM" id="SSF55729">
    <property type="entry name" value="Acyl-CoA N-acyltransferases (Nat)"/>
    <property type="match status" value="1"/>
</dbReference>
<dbReference type="Gene3D" id="3.40.630.30">
    <property type="match status" value="1"/>
</dbReference>
<reference evidence="2 3" key="1">
    <citation type="journal article" date="2005" name="Int. J. Syst. Evol. Microbiol.">
        <title>Bacillus litoralis sp. nov., isolated from a tidal flat of the Yellow Sea in Korea.</title>
        <authorList>
            <person name="Yoon J.H."/>
            <person name="Oh T.K."/>
        </authorList>
    </citation>
    <scope>NUCLEOTIDE SEQUENCE [LARGE SCALE GENOMIC DNA]</scope>
    <source>
        <strain evidence="2 3">SW-211</strain>
    </source>
</reference>